<dbReference type="InterPro" id="IPR038492">
    <property type="entry name" value="GBBH-like_N_sf"/>
</dbReference>
<dbReference type="EMBL" id="WWCL01000003">
    <property type="protein sequence ID" value="MYN46623.1"/>
    <property type="molecule type" value="Genomic_DNA"/>
</dbReference>
<protein>
    <submittedName>
        <fullName evidence="5">DUF971 domain-containing protein</fullName>
    </submittedName>
</protein>
<gene>
    <name evidence="5" type="ORF">GTP23_16370</name>
</gene>
<feature type="domain" description="Gamma-butyrobetaine hydroxylase-like N-terminal" evidence="4">
    <location>
        <begin position="9"/>
        <end position="92"/>
    </location>
</feature>
<evidence type="ECO:0000256" key="1">
    <source>
        <dbReference type="ARBA" id="ARBA00022723"/>
    </source>
</evidence>
<evidence type="ECO:0000313" key="6">
    <source>
        <dbReference type="Proteomes" id="UP000444316"/>
    </source>
</evidence>
<keyword evidence="6" id="KW-1185">Reference proteome</keyword>
<name>A0A845I018_9BURK</name>
<feature type="region of interest" description="Disordered" evidence="3">
    <location>
        <begin position="117"/>
        <end position="141"/>
    </location>
</feature>
<keyword evidence="1" id="KW-0479">Metal-binding</keyword>
<sequence length="141" mass="15259">MSKQPTGLTVHNQSRRLEVEFDDGANFSIPFELLRVYSPSAEVKGHGPGQETLQVGKREVGIAGIEPVGNYAIQPTFSDGHNTGLYTWDYLYRLGQEQDSLWADYMGRLHAAGFAGDSGRETGTVLPGTGAKASHGCGHKH</sequence>
<dbReference type="InterPro" id="IPR010376">
    <property type="entry name" value="GBBH-like_N"/>
</dbReference>
<evidence type="ECO:0000313" key="5">
    <source>
        <dbReference type="EMBL" id="MYN46623.1"/>
    </source>
</evidence>
<dbReference type="GO" id="GO:0046872">
    <property type="term" value="F:metal ion binding"/>
    <property type="evidence" value="ECO:0007669"/>
    <property type="project" value="UniProtKB-KW"/>
</dbReference>
<evidence type="ECO:0000256" key="3">
    <source>
        <dbReference type="SAM" id="MobiDB-lite"/>
    </source>
</evidence>
<dbReference type="PANTHER" id="PTHR35303">
    <property type="entry name" value="OS02G0197800 PROTEIN"/>
    <property type="match status" value="1"/>
</dbReference>
<accession>A0A845I018</accession>
<dbReference type="AlphaFoldDB" id="A0A845I018"/>
<dbReference type="PANTHER" id="PTHR35303:SF5">
    <property type="entry name" value="OS02G0197800 PROTEIN"/>
    <property type="match status" value="1"/>
</dbReference>
<dbReference type="Proteomes" id="UP000444316">
    <property type="component" value="Unassembled WGS sequence"/>
</dbReference>
<organism evidence="5 6">
    <name type="scientific">Duganella fentianensis</name>
    <dbReference type="NCBI Taxonomy" id="2692177"/>
    <lineage>
        <taxon>Bacteria</taxon>
        <taxon>Pseudomonadati</taxon>
        <taxon>Pseudomonadota</taxon>
        <taxon>Betaproteobacteria</taxon>
        <taxon>Burkholderiales</taxon>
        <taxon>Oxalobacteraceae</taxon>
        <taxon>Telluria group</taxon>
        <taxon>Duganella</taxon>
    </lineage>
</organism>
<evidence type="ECO:0000256" key="2">
    <source>
        <dbReference type="ARBA" id="ARBA00023004"/>
    </source>
</evidence>
<proteinExistence type="predicted"/>
<dbReference type="Gene3D" id="3.30.2020.30">
    <property type="match status" value="1"/>
</dbReference>
<evidence type="ECO:0000259" key="4">
    <source>
        <dbReference type="Pfam" id="PF06155"/>
    </source>
</evidence>
<dbReference type="Pfam" id="PF06155">
    <property type="entry name" value="GBBH-like_N"/>
    <property type="match status" value="1"/>
</dbReference>
<dbReference type="RefSeq" id="WP_155436315.1">
    <property type="nucleotide sequence ID" value="NZ_WWCL01000003.1"/>
</dbReference>
<keyword evidence="2" id="KW-0408">Iron</keyword>
<comment type="caution">
    <text evidence="5">The sequence shown here is derived from an EMBL/GenBank/DDBJ whole genome shotgun (WGS) entry which is preliminary data.</text>
</comment>
<reference evidence="5" key="1">
    <citation type="submission" date="2019-12" db="EMBL/GenBank/DDBJ databases">
        <title>Novel species isolated from a subtropical stream in China.</title>
        <authorList>
            <person name="Lu H."/>
        </authorList>
    </citation>
    <scope>NUCLEOTIDE SEQUENCE [LARGE SCALE GENOMIC DNA]</scope>
    <source>
        <strain evidence="5">FT93W</strain>
    </source>
</reference>